<evidence type="ECO:0000256" key="8">
    <source>
        <dbReference type="ARBA" id="ARBA00023209"/>
    </source>
</evidence>
<evidence type="ECO:0000256" key="11">
    <source>
        <dbReference type="ARBA" id="ARBA00066687"/>
    </source>
</evidence>
<evidence type="ECO:0000256" key="9">
    <source>
        <dbReference type="ARBA" id="ARBA00023264"/>
    </source>
</evidence>
<reference evidence="21" key="2">
    <citation type="submission" date="2020-09" db="EMBL/GenBank/DDBJ databases">
        <authorList>
            <person name="Sun Q."/>
            <person name="Zhou Y."/>
        </authorList>
    </citation>
    <scope>NUCLEOTIDE SEQUENCE</scope>
    <source>
        <strain evidence="21">CGMCC 1.15254</strain>
    </source>
</reference>
<dbReference type="GO" id="GO:0046167">
    <property type="term" value="P:glycerol-3-phosphate biosynthetic process"/>
    <property type="evidence" value="ECO:0007669"/>
    <property type="project" value="UniProtKB-UniRule"/>
</dbReference>
<comment type="similarity">
    <text evidence="1 14 18">Belongs to the NAD-dependent glycerol-3-phosphate dehydrogenase family.</text>
</comment>
<dbReference type="PANTHER" id="PTHR11728:SF1">
    <property type="entry name" value="GLYCEROL-3-PHOSPHATE DEHYDROGENASE [NAD(+)] 2, CHLOROPLASTIC"/>
    <property type="match status" value="1"/>
</dbReference>
<comment type="catalytic activity">
    <reaction evidence="14">
        <text>sn-glycerol 3-phosphate + NAD(+) = dihydroxyacetone phosphate + NADH + H(+)</text>
        <dbReference type="Rhea" id="RHEA:11092"/>
        <dbReference type="ChEBI" id="CHEBI:15378"/>
        <dbReference type="ChEBI" id="CHEBI:57540"/>
        <dbReference type="ChEBI" id="CHEBI:57597"/>
        <dbReference type="ChEBI" id="CHEBI:57642"/>
        <dbReference type="ChEBI" id="CHEBI:57945"/>
        <dbReference type="EC" id="1.1.1.94"/>
    </reaction>
</comment>
<keyword evidence="9 14" id="KW-1208">Phospholipid metabolism</keyword>
<comment type="subcellular location">
    <subcellularLocation>
        <location evidence="14">Cytoplasm</location>
    </subcellularLocation>
</comment>
<comment type="caution">
    <text evidence="21">The sequence shown here is derived from an EMBL/GenBank/DDBJ whole genome shotgun (WGS) entry which is preliminary data.</text>
</comment>
<dbReference type="Pfam" id="PF01210">
    <property type="entry name" value="NAD_Gly3P_dh_N"/>
    <property type="match status" value="1"/>
</dbReference>
<feature type="binding site" evidence="14">
    <location>
        <position position="252"/>
    </location>
    <ligand>
        <name>sn-glycerol 3-phosphate</name>
        <dbReference type="ChEBI" id="CHEBI:57597"/>
    </ligand>
</feature>
<feature type="binding site" evidence="14">
    <location>
        <position position="188"/>
    </location>
    <ligand>
        <name>sn-glycerol 3-phosphate</name>
        <dbReference type="ChEBI" id="CHEBI:57597"/>
    </ligand>
</feature>
<dbReference type="GO" id="GO:0046168">
    <property type="term" value="P:glycerol-3-phosphate catabolic process"/>
    <property type="evidence" value="ECO:0007669"/>
    <property type="project" value="InterPro"/>
</dbReference>
<feature type="binding site" evidence="14">
    <location>
        <position position="49"/>
    </location>
    <ligand>
        <name>NADPH</name>
        <dbReference type="ChEBI" id="CHEBI:57783"/>
    </ligand>
</feature>
<feature type="domain" description="Glycerol-3-phosphate dehydrogenase NAD-dependent N-terminal" evidence="19">
    <location>
        <begin position="3"/>
        <end position="156"/>
    </location>
</feature>
<keyword evidence="5 14" id="KW-0560">Oxidoreductase</keyword>
<sequence>MNKVGVIGAGAWGTALACAMQRAGNEVLLQAYEPEVAEAINRSHANPIYLPNTNLNPNIRATSDLIDIIGSDVILMVAPAQHVRATCKALRPIWKKGTPLLICAKGIELDSGLIMSEVVGEELPDVEIGILSGPTFAIEVANALPSACTLAMKEMDRAMIMAKVVGSSRFRIYASDDIVGAQIGGAVKNVLAIASGMASGKGFGDNARAALITRGISELTRLGVAKGAKPETLMGLSGMGDLTLTCNSMQSRNFSLGVALGHGEKLEDILKVRKAVTEGVFTARSVCKLAASLHVDMPICKAVNRILNEGADINEVVDDLLARPFREEI</sequence>
<dbReference type="PROSITE" id="PS00957">
    <property type="entry name" value="NAD_G3PDH"/>
    <property type="match status" value="1"/>
</dbReference>
<feature type="binding site" evidence="14">
    <location>
        <position position="241"/>
    </location>
    <ligand>
        <name>sn-glycerol 3-phosphate</name>
        <dbReference type="ChEBI" id="CHEBI:57597"/>
    </ligand>
</feature>
<dbReference type="PIRSF" id="PIRSF000114">
    <property type="entry name" value="Glycerol-3-P_dh"/>
    <property type="match status" value="1"/>
</dbReference>
<feature type="binding site" evidence="17">
    <location>
        <position position="252"/>
    </location>
    <ligand>
        <name>NAD(+)</name>
        <dbReference type="ChEBI" id="CHEBI:57540"/>
    </ligand>
</feature>
<keyword evidence="22" id="KW-1185">Reference proteome</keyword>
<dbReference type="FunFam" id="1.10.1040.10:FF:000001">
    <property type="entry name" value="Glycerol-3-phosphate dehydrogenase [NAD(P)+]"/>
    <property type="match status" value="1"/>
</dbReference>
<evidence type="ECO:0000313" key="22">
    <source>
        <dbReference type="Proteomes" id="UP000632498"/>
    </source>
</evidence>
<feature type="binding site" evidence="14">
    <location>
        <position position="278"/>
    </location>
    <ligand>
        <name>NADPH</name>
        <dbReference type="ChEBI" id="CHEBI:57783"/>
    </ligand>
</feature>
<feature type="binding site" evidence="14">
    <location>
        <position position="253"/>
    </location>
    <ligand>
        <name>sn-glycerol 3-phosphate</name>
        <dbReference type="ChEBI" id="CHEBI:57597"/>
    </ligand>
</feature>
<dbReference type="PANTHER" id="PTHR11728">
    <property type="entry name" value="GLYCEROL-3-PHOSPHATE DEHYDROGENASE"/>
    <property type="match status" value="1"/>
</dbReference>
<dbReference type="Pfam" id="PF07479">
    <property type="entry name" value="NAD_Gly3P_dh_C"/>
    <property type="match status" value="1"/>
</dbReference>
<feature type="binding site" evidence="17">
    <location>
        <position position="137"/>
    </location>
    <ligand>
        <name>NAD(+)</name>
        <dbReference type="ChEBI" id="CHEBI:57540"/>
    </ligand>
</feature>
<evidence type="ECO:0000259" key="20">
    <source>
        <dbReference type="Pfam" id="PF07479"/>
    </source>
</evidence>
<dbReference type="Proteomes" id="UP000632498">
    <property type="component" value="Unassembled WGS sequence"/>
</dbReference>
<evidence type="ECO:0000256" key="10">
    <source>
        <dbReference type="ARBA" id="ARBA00052716"/>
    </source>
</evidence>
<evidence type="ECO:0000256" key="12">
    <source>
        <dbReference type="ARBA" id="ARBA00069372"/>
    </source>
</evidence>
<feature type="binding site" evidence="14">
    <location>
        <position position="12"/>
    </location>
    <ligand>
        <name>NADPH</name>
        <dbReference type="ChEBI" id="CHEBI:57783"/>
    </ligand>
</feature>
<feature type="domain" description="Glycerol-3-phosphate dehydrogenase NAD-dependent C-terminal" evidence="20">
    <location>
        <begin position="177"/>
        <end position="317"/>
    </location>
</feature>
<protein>
    <recommendedName>
        <fullName evidence="12 14">Glycerol-3-phosphate dehydrogenase [NAD(P)+]</fullName>
        <ecNumber evidence="11 14">1.1.1.94</ecNumber>
    </recommendedName>
    <alternativeName>
        <fullName evidence="14">NAD(P)(+)-dependent glycerol-3-phosphate dehydrogenase</fullName>
    </alternativeName>
    <alternativeName>
        <fullName evidence="13 14">NAD(P)H-dependent dihydroxyacetone-phosphate reductase</fullName>
    </alternativeName>
</protein>
<dbReference type="RefSeq" id="WP_188662626.1">
    <property type="nucleotide sequence ID" value="NZ_BMHV01000006.1"/>
</dbReference>
<feature type="binding site" evidence="14">
    <location>
        <position position="251"/>
    </location>
    <ligand>
        <name>sn-glycerol 3-phosphate</name>
        <dbReference type="ChEBI" id="CHEBI:57597"/>
    </ligand>
</feature>
<evidence type="ECO:0000256" key="15">
    <source>
        <dbReference type="PIRSR" id="PIRSR000114-1"/>
    </source>
</evidence>
<feature type="binding site" evidence="17">
    <location>
        <begin position="8"/>
        <end position="13"/>
    </location>
    <ligand>
        <name>NAD(+)</name>
        <dbReference type="ChEBI" id="CHEBI:57540"/>
    </ligand>
</feature>
<dbReference type="Gene3D" id="3.40.50.720">
    <property type="entry name" value="NAD(P)-binding Rossmann-like Domain"/>
    <property type="match status" value="1"/>
</dbReference>
<feature type="binding site" evidence="14">
    <location>
        <position position="276"/>
    </location>
    <ligand>
        <name>NADPH</name>
        <dbReference type="ChEBI" id="CHEBI:57783"/>
    </ligand>
</feature>
<reference evidence="21" key="1">
    <citation type="journal article" date="2014" name="Int. J. Syst. Evol. Microbiol.">
        <title>Complete genome sequence of Corynebacterium casei LMG S-19264T (=DSM 44701T), isolated from a smear-ripened cheese.</title>
        <authorList>
            <consortium name="US DOE Joint Genome Institute (JGI-PGF)"/>
            <person name="Walter F."/>
            <person name="Albersmeier A."/>
            <person name="Kalinowski J."/>
            <person name="Ruckert C."/>
        </authorList>
    </citation>
    <scope>NUCLEOTIDE SEQUENCE</scope>
    <source>
        <strain evidence="21">CGMCC 1.15254</strain>
    </source>
</reference>
<dbReference type="Gene3D" id="1.10.1040.10">
    <property type="entry name" value="N-(1-d-carboxylethyl)-l-norvaline Dehydrogenase, domain 2"/>
    <property type="match status" value="1"/>
</dbReference>
<comment type="catalytic activity">
    <reaction evidence="10">
        <text>sn-glycerol 3-phosphate + NADP(+) = dihydroxyacetone phosphate + NADPH + H(+)</text>
        <dbReference type="Rhea" id="RHEA:11096"/>
        <dbReference type="ChEBI" id="CHEBI:15378"/>
        <dbReference type="ChEBI" id="CHEBI:57597"/>
        <dbReference type="ChEBI" id="CHEBI:57642"/>
        <dbReference type="ChEBI" id="CHEBI:57783"/>
        <dbReference type="ChEBI" id="CHEBI:58349"/>
        <dbReference type="EC" id="1.1.1.94"/>
    </reaction>
    <physiologicalReaction direction="right-to-left" evidence="10">
        <dbReference type="Rhea" id="RHEA:11098"/>
    </physiologicalReaction>
</comment>
<dbReference type="SUPFAM" id="SSF48179">
    <property type="entry name" value="6-phosphogluconate dehydrogenase C-terminal domain-like"/>
    <property type="match status" value="1"/>
</dbReference>
<evidence type="ECO:0000256" key="16">
    <source>
        <dbReference type="PIRSR" id="PIRSR000114-2"/>
    </source>
</evidence>
<dbReference type="InterPro" id="IPR008927">
    <property type="entry name" value="6-PGluconate_DH-like_C_sf"/>
</dbReference>
<keyword evidence="7 14" id="KW-0443">Lipid metabolism</keyword>
<feature type="active site" description="Proton acceptor" evidence="14 15">
    <location>
        <position position="188"/>
    </location>
</feature>
<keyword evidence="2 14" id="KW-0444">Lipid biosynthesis</keyword>
<feature type="binding site" evidence="14">
    <location>
        <position position="137"/>
    </location>
    <ligand>
        <name>NADPH</name>
        <dbReference type="ChEBI" id="CHEBI:57783"/>
    </ligand>
</feature>
<feature type="binding site" evidence="14">
    <location>
        <position position="105"/>
    </location>
    <ligand>
        <name>sn-glycerol 3-phosphate</name>
        <dbReference type="ChEBI" id="CHEBI:57597"/>
    </ligand>
</feature>
<evidence type="ECO:0000313" key="21">
    <source>
        <dbReference type="EMBL" id="GGF59381.1"/>
    </source>
</evidence>
<dbReference type="PROSITE" id="PS51257">
    <property type="entry name" value="PROKAR_LIPOPROTEIN"/>
    <property type="match status" value="1"/>
</dbReference>
<keyword evidence="6 14" id="KW-0520">NAD</keyword>
<dbReference type="HAMAP" id="MF_00394">
    <property type="entry name" value="NAD_Glyc3P_dehydrog"/>
    <property type="match status" value="1"/>
</dbReference>
<comment type="pathway">
    <text evidence="14">Membrane lipid metabolism; glycerophospholipid metabolism.</text>
</comment>
<dbReference type="GO" id="GO:0051287">
    <property type="term" value="F:NAD binding"/>
    <property type="evidence" value="ECO:0007669"/>
    <property type="project" value="InterPro"/>
</dbReference>
<evidence type="ECO:0000256" key="2">
    <source>
        <dbReference type="ARBA" id="ARBA00022516"/>
    </source>
</evidence>
<dbReference type="GO" id="GO:0008654">
    <property type="term" value="P:phospholipid biosynthetic process"/>
    <property type="evidence" value="ECO:0007669"/>
    <property type="project" value="UniProtKB-KW"/>
</dbReference>
<dbReference type="GO" id="GO:0005975">
    <property type="term" value="P:carbohydrate metabolic process"/>
    <property type="evidence" value="ECO:0007669"/>
    <property type="project" value="InterPro"/>
</dbReference>
<evidence type="ECO:0000256" key="14">
    <source>
        <dbReference type="HAMAP-Rule" id="MF_00394"/>
    </source>
</evidence>
<dbReference type="SUPFAM" id="SSF51735">
    <property type="entry name" value="NAD(P)-binding Rossmann-fold domains"/>
    <property type="match status" value="1"/>
</dbReference>
<dbReference type="InterPro" id="IPR011128">
    <property type="entry name" value="G3P_DH_NAD-dep_N"/>
</dbReference>
<feature type="binding site" evidence="16">
    <location>
        <position position="105"/>
    </location>
    <ligand>
        <name>substrate</name>
    </ligand>
</feature>
<organism evidence="21 22">
    <name type="scientific">Terasakiella brassicae</name>
    <dbReference type="NCBI Taxonomy" id="1634917"/>
    <lineage>
        <taxon>Bacteria</taxon>
        <taxon>Pseudomonadati</taxon>
        <taxon>Pseudomonadota</taxon>
        <taxon>Alphaproteobacteria</taxon>
        <taxon>Rhodospirillales</taxon>
        <taxon>Terasakiellaceae</taxon>
        <taxon>Terasakiella</taxon>
    </lineage>
</organism>
<dbReference type="FunFam" id="3.40.50.720:FF:000019">
    <property type="entry name" value="Glycerol-3-phosphate dehydrogenase [NAD(P)+]"/>
    <property type="match status" value="1"/>
</dbReference>
<evidence type="ECO:0000256" key="17">
    <source>
        <dbReference type="PIRSR" id="PIRSR000114-3"/>
    </source>
</evidence>
<dbReference type="EC" id="1.1.1.94" evidence="11 14"/>
<dbReference type="GO" id="GO:0006650">
    <property type="term" value="P:glycerophospholipid metabolic process"/>
    <property type="evidence" value="ECO:0007669"/>
    <property type="project" value="UniProtKB-UniRule"/>
</dbReference>
<dbReference type="NCBIfam" id="NF000942">
    <property type="entry name" value="PRK00094.1-4"/>
    <property type="match status" value="1"/>
</dbReference>
<dbReference type="GO" id="GO:0005829">
    <property type="term" value="C:cytosol"/>
    <property type="evidence" value="ECO:0007669"/>
    <property type="project" value="TreeGrafter"/>
</dbReference>
<evidence type="ECO:0000256" key="6">
    <source>
        <dbReference type="ARBA" id="ARBA00023027"/>
    </source>
</evidence>
<accession>A0A917F9Z4</accession>
<proteinExistence type="inferred from homology"/>
<evidence type="ECO:0000256" key="7">
    <source>
        <dbReference type="ARBA" id="ARBA00023098"/>
    </source>
</evidence>
<evidence type="ECO:0000256" key="5">
    <source>
        <dbReference type="ARBA" id="ARBA00023002"/>
    </source>
</evidence>
<name>A0A917F9Z4_9PROT</name>
<feature type="binding site" evidence="14">
    <location>
        <position position="252"/>
    </location>
    <ligand>
        <name>NADPH</name>
        <dbReference type="ChEBI" id="CHEBI:57783"/>
    </ligand>
</feature>
<comment type="caution">
    <text evidence="14">Lacks conserved residue(s) required for the propagation of feature annotation.</text>
</comment>
<feature type="binding site" evidence="16">
    <location>
        <begin position="252"/>
        <end position="253"/>
    </location>
    <ligand>
        <name>substrate</name>
    </ligand>
</feature>
<evidence type="ECO:0000256" key="18">
    <source>
        <dbReference type="RuleBase" id="RU000437"/>
    </source>
</evidence>
<dbReference type="InterPro" id="IPR006168">
    <property type="entry name" value="G3P_DH_NAD-dep"/>
</dbReference>
<dbReference type="InterPro" id="IPR036291">
    <property type="entry name" value="NAD(P)-bd_dom_sf"/>
</dbReference>
<dbReference type="PRINTS" id="PR00077">
    <property type="entry name" value="GPDHDRGNASE"/>
</dbReference>
<feature type="binding site" evidence="14">
    <location>
        <position position="135"/>
    </location>
    <ligand>
        <name>sn-glycerol 3-phosphate</name>
        <dbReference type="ChEBI" id="CHEBI:57597"/>
    </ligand>
</feature>
<gene>
    <name evidence="14 21" type="primary">gpsA</name>
    <name evidence="21" type="ORF">GCM10011332_11250</name>
</gene>
<dbReference type="InterPro" id="IPR006109">
    <property type="entry name" value="G3P_DH_NAD-dep_C"/>
</dbReference>
<evidence type="ECO:0000256" key="13">
    <source>
        <dbReference type="ARBA" id="ARBA00080511"/>
    </source>
</evidence>
<feature type="binding site" evidence="14">
    <location>
        <position position="105"/>
    </location>
    <ligand>
        <name>NADPH</name>
        <dbReference type="ChEBI" id="CHEBI:57783"/>
    </ligand>
</feature>
<evidence type="ECO:0000256" key="1">
    <source>
        <dbReference type="ARBA" id="ARBA00011009"/>
    </source>
</evidence>
<keyword evidence="14" id="KW-0963">Cytoplasm</keyword>
<evidence type="ECO:0000256" key="4">
    <source>
        <dbReference type="ARBA" id="ARBA00022857"/>
    </source>
</evidence>
<evidence type="ECO:0000256" key="3">
    <source>
        <dbReference type="ARBA" id="ARBA00022741"/>
    </source>
</evidence>
<keyword evidence="3 14" id="KW-0547">Nucleotide-binding</keyword>
<keyword evidence="8 14" id="KW-0594">Phospholipid biosynthesis</keyword>
<keyword evidence="4 14" id="KW-0521">NADP</keyword>
<dbReference type="NCBIfam" id="NF000940">
    <property type="entry name" value="PRK00094.1-2"/>
    <property type="match status" value="1"/>
</dbReference>
<comment type="function">
    <text evidence="14">Catalyzes the reduction of the glycolytic intermediate dihydroxyacetone phosphate (DHAP) to sn-glycerol 3-phosphate (G3P), the key precursor for phospholipid synthesis.</text>
</comment>
<dbReference type="EMBL" id="BMHV01000006">
    <property type="protein sequence ID" value="GGF59381.1"/>
    <property type="molecule type" value="Genomic_DNA"/>
</dbReference>
<feature type="binding site" evidence="14">
    <location>
        <position position="133"/>
    </location>
    <ligand>
        <name>sn-glycerol 3-phosphate</name>
        <dbReference type="ChEBI" id="CHEBI:57597"/>
    </ligand>
</feature>
<dbReference type="InterPro" id="IPR013328">
    <property type="entry name" value="6PGD_dom2"/>
</dbReference>
<dbReference type="GO" id="GO:0047952">
    <property type="term" value="F:glycerol-3-phosphate dehydrogenase [NAD(P)+] activity"/>
    <property type="evidence" value="ECO:0007669"/>
    <property type="project" value="UniProtKB-UniRule"/>
</dbReference>
<evidence type="ECO:0000259" key="19">
    <source>
        <dbReference type="Pfam" id="PF01210"/>
    </source>
</evidence>
<dbReference type="AlphaFoldDB" id="A0A917F9Z4"/>